<dbReference type="SMART" id="SM01091">
    <property type="entry name" value="CorC_HlyC"/>
    <property type="match status" value="1"/>
</dbReference>
<evidence type="ECO:0000313" key="14">
    <source>
        <dbReference type="Proteomes" id="UP000060487"/>
    </source>
</evidence>
<evidence type="ECO:0000256" key="5">
    <source>
        <dbReference type="ARBA" id="ARBA00022989"/>
    </source>
</evidence>
<gene>
    <name evidence="13" type="ORF">ASN18_1485</name>
</gene>
<dbReference type="Pfam" id="PF03471">
    <property type="entry name" value="CorC_HlyC"/>
    <property type="match status" value="1"/>
</dbReference>
<dbReference type="PANTHER" id="PTHR43099">
    <property type="entry name" value="UPF0053 PROTEIN YRKA"/>
    <property type="match status" value="1"/>
</dbReference>
<evidence type="ECO:0000256" key="6">
    <source>
        <dbReference type="ARBA" id="ARBA00023122"/>
    </source>
</evidence>
<dbReference type="InterPro" id="IPR005170">
    <property type="entry name" value="Transptr-assoc_dom"/>
</dbReference>
<dbReference type="InterPro" id="IPR051676">
    <property type="entry name" value="UPF0053_domain"/>
</dbReference>
<dbReference type="SMART" id="SM00116">
    <property type="entry name" value="CBS"/>
    <property type="match status" value="2"/>
</dbReference>
<keyword evidence="4" id="KW-0677">Repeat</keyword>
<evidence type="ECO:0000256" key="9">
    <source>
        <dbReference type="PROSITE-ProRule" id="PRU01193"/>
    </source>
</evidence>
<dbReference type="EMBL" id="LNQR01000056">
    <property type="protein sequence ID" value="KWT86762.1"/>
    <property type="molecule type" value="Genomic_DNA"/>
</dbReference>
<dbReference type="RefSeq" id="WP_085052108.1">
    <property type="nucleotide sequence ID" value="NZ_LNQR01000056.1"/>
</dbReference>
<dbReference type="InterPro" id="IPR046342">
    <property type="entry name" value="CBS_dom_sf"/>
</dbReference>
<evidence type="ECO:0000256" key="4">
    <source>
        <dbReference type="ARBA" id="ARBA00022737"/>
    </source>
</evidence>
<comment type="subcellular location">
    <subcellularLocation>
        <location evidence="1">Cell membrane</location>
        <topology evidence="1">Multi-pass membrane protein</topology>
    </subcellularLocation>
</comment>
<protein>
    <submittedName>
        <fullName evidence="13">Transporter</fullName>
    </submittedName>
</protein>
<name>A0ABR5SFR4_9BACT</name>
<dbReference type="CDD" id="cd04590">
    <property type="entry name" value="CBS_pair_CorC_HlyC_assoc"/>
    <property type="match status" value="1"/>
</dbReference>
<evidence type="ECO:0000256" key="8">
    <source>
        <dbReference type="PROSITE-ProRule" id="PRU00703"/>
    </source>
</evidence>
<evidence type="ECO:0000256" key="10">
    <source>
        <dbReference type="SAM" id="Phobius"/>
    </source>
</evidence>
<keyword evidence="3 9" id="KW-0812">Transmembrane</keyword>
<accession>A0ABR5SFR4</accession>
<dbReference type="Pfam" id="PF00571">
    <property type="entry name" value="CBS"/>
    <property type="match status" value="2"/>
</dbReference>
<keyword evidence="14" id="KW-1185">Reference proteome</keyword>
<evidence type="ECO:0000259" key="11">
    <source>
        <dbReference type="PROSITE" id="PS51371"/>
    </source>
</evidence>
<evidence type="ECO:0000256" key="3">
    <source>
        <dbReference type="ARBA" id="ARBA00022692"/>
    </source>
</evidence>
<dbReference type="InterPro" id="IPR036318">
    <property type="entry name" value="FAD-bd_PCMH-like_sf"/>
</dbReference>
<evidence type="ECO:0000256" key="2">
    <source>
        <dbReference type="ARBA" id="ARBA00022475"/>
    </source>
</evidence>
<feature type="domain" description="CNNM transmembrane" evidence="12">
    <location>
        <begin position="1"/>
        <end position="201"/>
    </location>
</feature>
<keyword evidence="6 8" id="KW-0129">CBS domain</keyword>
<dbReference type="InterPro" id="IPR002550">
    <property type="entry name" value="CNNM"/>
</dbReference>
<dbReference type="Gene3D" id="3.30.465.10">
    <property type="match status" value="1"/>
</dbReference>
<evidence type="ECO:0000256" key="7">
    <source>
        <dbReference type="ARBA" id="ARBA00023136"/>
    </source>
</evidence>
<dbReference type="SUPFAM" id="SSF56176">
    <property type="entry name" value="FAD-binding/transporter-associated domain-like"/>
    <property type="match status" value="1"/>
</dbReference>
<dbReference type="InterPro" id="IPR000644">
    <property type="entry name" value="CBS_dom"/>
</dbReference>
<dbReference type="PROSITE" id="PS51371">
    <property type="entry name" value="CBS"/>
    <property type="match status" value="2"/>
</dbReference>
<dbReference type="Proteomes" id="UP000060487">
    <property type="component" value="Unassembled WGS sequence"/>
</dbReference>
<evidence type="ECO:0000313" key="13">
    <source>
        <dbReference type="EMBL" id="KWT86762.1"/>
    </source>
</evidence>
<reference evidence="13 14" key="1">
    <citation type="submission" date="2015-11" db="EMBL/GenBank/DDBJ databases">
        <authorList>
            <person name="Lin W."/>
        </authorList>
    </citation>
    <scope>NUCLEOTIDE SEQUENCE [LARGE SCALE GENOMIC DNA]</scope>
    <source>
        <strain evidence="13 14">HCH-1</strain>
    </source>
</reference>
<dbReference type="InterPro" id="IPR016169">
    <property type="entry name" value="FAD-bd_PCMH_sub2"/>
</dbReference>
<evidence type="ECO:0000256" key="1">
    <source>
        <dbReference type="ARBA" id="ARBA00004651"/>
    </source>
</evidence>
<comment type="caution">
    <text evidence="13">The sequence shown here is derived from an EMBL/GenBank/DDBJ whole genome shotgun (WGS) entry which is preliminary data.</text>
</comment>
<feature type="domain" description="CBS" evidence="11">
    <location>
        <begin position="220"/>
        <end position="279"/>
    </location>
</feature>
<dbReference type="SUPFAM" id="SSF54631">
    <property type="entry name" value="CBS-domain pair"/>
    <property type="match status" value="1"/>
</dbReference>
<feature type="domain" description="CBS" evidence="11">
    <location>
        <begin position="284"/>
        <end position="341"/>
    </location>
</feature>
<dbReference type="Pfam" id="PF01595">
    <property type="entry name" value="CNNM"/>
    <property type="match status" value="1"/>
</dbReference>
<proteinExistence type="predicted"/>
<dbReference type="PROSITE" id="PS51846">
    <property type="entry name" value="CNNM"/>
    <property type="match status" value="1"/>
</dbReference>
<feature type="transmembrane region" description="Helical" evidence="10">
    <location>
        <begin position="103"/>
        <end position="123"/>
    </location>
</feature>
<keyword evidence="7 9" id="KW-0472">Membrane</keyword>
<sequence length="444" mass="49592">MWLNLILILAFIFFSGLFAASEIAVITARKSIIETFLKEGSTNAKALLELKENPDRFLATVQIGVTIGSAVSSTLGGAMAVEVFKPLIASIPFKYISVSAEPIAIALVVAVIGYFSLILGELVPKTIALMYPERIALLAARPITYFSRISSVIVGILTKSANVILRPFGKTAFTQRAYISHEEIKLLIKEGKDRGIFEPAEQELIHSVFEFTDISVKEVMVPTGRVVTISLDEPLEDVLRLISEEQYSRYPVYNKELNNIKGILHAKDVFKLLTQNREIIIRKVLRPPFYVPETMMISHLLSEMQKKHTHMAIAVNEHGTVTGIVTIEDLLEEIVGEIRDEHDTERPVISIGLGVYIIYASINIRDLKEDFNIEIPESPQYDTLGGFVVTHLQKIPEGGEIIELDGMKITILEMVHTRVAKVKVEILEQENLIMVENAINGEKE</sequence>
<dbReference type="InterPro" id="IPR044751">
    <property type="entry name" value="Ion_transp-like_CBS"/>
</dbReference>
<dbReference type="PANTHER" id="PTHR43099:SF2">
    <property type="entry name" value="UPF0053 PROTEIN YRKA"/>
    <property type="match status" value="1"/>
</dbReference>
<keyword evidence="5 9" id="KW-1133">Transmembrane helix</keyword>
<organism evidence="13 14">
    <name type="scientific">Candidatus Magnetominusculus xianensis</name>
    <dbReference type="NCBI Taxonomy" id="1748249"/>
    <lineage>
        <taxon>Bacteria</taxon>
        <taxon>Pseudomonadati</taxon>
        <taxon>Nitrospirota</taxon>
        <taxon>Nitrospiria</taxon>
        <taxon>Nitrospirales</taxon>
        <taxon>Nitrospiraceae</taxon>
        <taxon>Candidatus Magnetominusculus</taxon>
    </lineage>
</organism>
<dbReference type="Gene3D" id="3.10.580.10">
    <property type="entry name" value="CBS-domain"/>
    <property type="match status" value="1"/>
</dbReference>
<keyword evidence="2" id="KW-1003">Cell membrane</keyword>
<evidence type="ECO:0000259" key="12">
    <source>
        <dbReference type="PROSITE" id="PS51846"/>
    </source>
</evidence>